<dbReference type="RefSeq" id="XP_060300636.1">
    <property type="nucleotide sequence ID" value="XM_060441315.1"/>
</dbReference>
<dbReference type="InterPro" id="IPR000757">
    <property type="entry name" value="Beta-glucanase-like"/>
</dbReference>
<comment type="caution">
    <text evidence="5">The sequence shown here is derived from an EMBL/GenBank/DDBJ whole genome shotgun (WGS) entry which is preliminary data.</text>
</comment>
<proteinExistence type="predicted"/>
<dbReference type="GO" id="GO:0016757">
    <property type="term" value="F:glycosyltransferase activity"/>
    <property type="evidence" value="ECO:0007669"/>
    <property type="project" value="TreeGrafter"/>
</dbReference>
<dbReference type="GO" id="GO:0005975">
    <property type="term" value="P:carbohydrate metabolic process"/>
    <property type="evidence" value="ECO:0007669"/>
    <property type="project" value="InterPro"/>
</dbReference>
<dbReference type="PROSITE" id="PS51762">
    <property type="entry name" value="GH16_2"/>
    <property type="match status" value="1"/>
</dbReference>
<dbReference type="InterPro" id="IPR050546">
    <property type="entry name" value="Glycosyl_Hydrlase_16"/>
</dbReference>
<dbReference type="Gene3D" id="2.60.120.200">
    <property type="match status" value="1"/>
</dbReference>
<evidence type="ECO:0000256" key="2">
    <source>
        <dbReference type="SAM" id="Phobius"/>
    </source>
</evidence>
<feature type="compositionally biased region" description="Basic and acidic residues" evidence="1">
    <location>
        <begin position="466"/>
        <end position="477"/>
    </location>
</feature>
<dbReference type="GeneID" id="85324585"/>
<dbReference type="PANTHER" id="PTHR10963">
    <property type="entry name" value="GLYCOSYL HYDROLASE-RELATED"/>
    <property type="match status" value="1"/>
</dbReference>
<dbReference type="AlphaFoldDB" id="A0AA40B4W9"/>
<dbReference type="EMBL" id="JAUIRO010000002">
    <property type="protein sequence ID" value="KAK0727781.1"/>
    <property type="molecule type" value="Genomic_DNA"/>
</dbReference>
<dbReference type="GO" id="GO:0004553">
    <property type="term" value="F:hydrolase activity, hydrolyzing O-glycosyl compounds"/>
    <property type="evidence" value="ECO:0007669"/>
    <property type="project" value="InterPro"/>
</dbReference>
<keyword evidence="2" id="KW-1133">Transmembrane helix</keyword>
<feature type="region of interest" description="Disordered" evidence="1">
    <location>
        <begin position="434"/>
        <end position="477"/>
    </location>
</feature>
<feature type="compositionally biased region" description="Low complexity" evidence="1">
    <location>
        <begin position="290"/>
        <end position="330"/>
    </location>
</feature>
<feature type="domain" description="GH16" evidence="4">
    <location>
        <begin position="40"/>
        <end position="252"/>
    </location>
</feature>
<evidence type="ECO:0000256" key="3">
    <source>
        <dbReference type="SAM" id="SignalP"/>
    </source>
</evidence>
<feature type="region of interest" description="Disordered" evidence="1">
    <location>
        <begin position="290"/>
        <end position="345"/>
    </location>
</feature>
<feature type="transmembrane region" description="Helical" evidence="2">
    <location>
        <begin position="349"/>
        <end position="376"/>
    </location>
</feature>
<dbReference type="Pfam" id="PF00722">
    <property type="entry name" value="Glyco_hydro_16"/>
    <property type="match status" value="1"/>
</dbReference>
<keyword evidence="3" id="KW-0732">Signal</keyword>
<evidence type="ECO:0000313" key="6">
    <source>
        <dbReference type="Proteomes" id="UP001172101"/>
    </source>
</evidence>
<dbReference type="Proteomes" id="UP001172101">
    <property type="component" value="Unassembled WGS sequence"/>
</dbReference>
<keyword evidence="2" id="KW-0812">Transmembrane</keyword>
<name>A0AA40B4W9_9PEZI</name>
<keyword evidence="6" id="KW-1185">Reference proteome</keyword>
<evidence type="ECO:0000259" key="4">
    <source>
        <dbReference type="PROSITE" id="PS51762"/>
    </source>
</evidence>
<sequence>MAAGSTVWSAPSLMARIAALAAVSVFWLAGLANAADCNPTKQTCPAVPALGTTVTGDWTQSIDYGPFELVTDFPTFDSGTGLVFTLRNATASPMIRTAKYIFFGRVDVTLQAAPGVGIVTSLTLLSDDLDEIDMEWLGAYDNQVQSNYFSKGDASVYDRGATHNVSSGGSLTAKTHTYSIVWSREQIEWLVDGAVVRTVRNDGSGSGSGFPQTPMRVLLGSWVAGRQELSAGTVEWAGGLADFSKGPFSMTVKSFSIADDATGAAQYSYADTSGAYQGIRVEDASGALLSSSSSSSSSSSTVGQTGSSSTSQTGTPTGSSSSSAPTNSTSLPGEDGSGSGSGSGGGSGLGAGAIAGIVVGVVAAAVIIAGLVFVVLRRKRLAGAPVAATDDVSGRPELGGQALEKHEGKPELDGQHVGEMDGTDVPHELNTNLADNAPAAGMPPQELPPGTMGYQAQPGYAPGHGAEAHELPADWTK</sequence>
<protein>
    <submittedName>
        <fullName evidence="5">Concanavalin A-like lectin/glucanase domain-containing protein</fullName>
    </submittedName>
</protein>
<feature type="compositionally biased region" description="Gly residues" evidence="1">
    <location>
        <begin position="335"/>
        <end position="345"/>
    </location>
</feature>
<dbReference type="GO" id="GO:0009277">
    <property type="term" value="C:fungal-type cell wall"/>
    <property type="evidence" value="ECO:0007669"/>
    <property type="project" value="TreeGrafter"/>
</dbReference>
<feature type="signal peptide" evidence="3">
    <location>
        <begin position="1"/>
        <end position="34"/>
    </location>
</feature>
<evidence type="ECO:0000313" key="5">
    <source>
        <dbReference type="EMBL" id="KAK0727781.1"/>
    </source>
</evidence>
<evidence type="ECO:0000256" key="1">
    <source>
        <dbReference type="SAM" id="MobiDB-lite"/>
    </source>
</evidence>
<dbReference type="PANTHER" id="PTHR10963:SF68">
    <property type="entry name" value="GLYCOSIDASE CRH1-RELATED"/>
    <property type="match status" value="1"/>
</dbReference>
<organism evidence="5 6">
    <name type="scientific">Lasiosphaeria miniovina</name>
    <dbReference type="NCBI Taxonomy" id="1954250"/>
    <lineage>
        <taxon>Eukaryota</taxon>
        <taxon>Fungi</taxon>
        <taxon>Dikarya</taxon>
        <taxon>Ascomycota</taxon>
        <taxon>Pezizomycotina</taxon>
        <taxon>Sordariomycetes</taxon>
        <taxon>Sordariomycetidae</taxon>
        <taxon>Sordariales</taxon>
        <taxon>Lasiosphaeriaceae</taxon>
        <taxon>Lasiosphaeria</taxon>
    </lineage>
</organism>
<feature type="chain" id="PRO_5041380104" evidence="3">
    <location>
        <begin position="35"/>
        <end position="477"/>
    </location>
</feature>
<accession>A0AA40B4W9</accession>
<reference evidence="5" key="1">
    <citation type="submission" date="2023-06" db="EMBL/GenBank/DDBJ databases">
        <title>Genome-scale phylogeny and comparative genomics of the fungal order Sordariales.</title>
        <authorList>
            <consortium name="Lawrence Berkeley National Laboratory"/>
            <person name="Hensen N."/>
            <person name="Bonometti L."/>
            <person name="Westerberg I."/>
            <person name="Brannstrom I.O."/>
            <person name="Guillou S."/>
            <person name="Cros-Aarteil S."/>
            <person name="Calhoun S."/>
            <person name="Haridas S."/>
            <person name="Kuo A."/>
            <person name="Mondo S."/>
            <person name="Pangilinan J."/>
            <person name="Riley R."/>
            <person name="LaButti K."/>
            <person name="Andreopoulos B."/>
            <person name="Lipzen A."/>
            <person name="Chen C."/>
            <person name="Yanf M."/>
            <person name="Daum C."/>
            <person name="Ng V."/>
            <person name="Clum A."/>
            <person name="Steindorff A."/>
            <person name="Ohm R."/>
            <person name="Martin F."/>
            <person name="Silar P."/>
            <person name="Natvig D."/>
            <person name="Lalanne C."/>
            <person name="Gautier V."/>
            <person name="Ament-velasquez S.L."/>
            <person name="Kruys A."/>
            <person name="Hutchinson M.I."/>
            <person name="Powell A.J."/>
            <person name="Barry K."/>
            <person name="Miller A.N."/>
            <person name="Grigoriev I.V."/>
            <person name="Debuchy R."/>
            <person name="Gladieux P."/>
            <person name="Thoren M.H."/>
            <person name="Johannesson H."/>
        </authorList>
    </citation>
    <scope>NUCLEOTIDE SEQUENCE</scope>
    <source>
        <strain evidence="5">SMH2392-1A</strain>
    </source>
</reference>
<keyword evidence="2" id="KW-0472">Membrane</keyword>
<gene>
    <name evidence="5" type="ORF">B0T26DRAFT_695708</name>
</gene>
<dbReference type="SUPFAM" id="SSF49899">
    <property type="entry name" value="Concanavalin A-like lectins/glucanases"/>
    <property type="match status" value="1"/>
</dbReference>
<dbReference type="InterPro" id="IPR013320">
    <property type="entry name" value="ConA-like_dom_sf"/>
</dbReference>
<dbReference type="GO" id="GO:0031505">
    <property type="term" value="P:fungal-type cell wall organization"/>
    <property type="evidence" value="ECO:0007669"/>
    <property type="project" value="TreeGrafter"/>
</dbReference>